<dbReference type="STRING" id="744872.Spica_0638"/>
<dbReference type="Proteomes" id="UP000000503">
    <property type="component" value="Chromosome"/>
</dbReference>
<sequence length="169" mass="18282">MVKKFVIIIGLALFLSIPVMSQVIISANDLNNEQVTNVKIVGDVKILAKPDKAVSIEAMDVPRESVDGEVFNNRIKLNGSGTLEYRAIVLNLTKKGQLTVYCNSSSKTDTRILVLVNAVDGNIVSEGNAEPDLGTKAGMCHFNVPNAGLFLLYSKSGGINIYQINQKTE</sequence>
<dbReference type="eggNOG" id="ENOG5031H54">
    <property type="taxonomic scope" value="Bacteria"/>
</dbReference>
<dbReference type="GO" id="GO:0016829">
    <property type="term" value="F:lyase activity"/>
    <property type="evidence" value="ECO:0007669"/>
    <property type="project" value="UniProtKB-KW"/>
</dbReference>
<protein>
    <submittedName>
        <fullName evidence="1">Polysaccharide lyase family 1 modular protein with two candidate pectate lyase domains</fullName>
    </submittedName>
</protein>
<keyword evidence="1" id="KW-0456">Lyase</keyword>
<evidence type="ECO:0000313" key="1">
    <source>
        <dbReference type="EMBL" id="AEJ18792.1"/>
    </source>
</evidence>
<name>F8F1E8_GRAC1</name>
<gene>
    <name evidence="1" type="ordered locus">Spica_0638</name>
</gene>
<organism evidence="1 2">
    <name type="scientific">Gracilinema caldarium (strain ATCC 51460 / DSM 7334 / H1)</name>
    <name type="common">Treponema caldarium</name>
    <dbReference type="NCBI Taxonomy" id="744872"/>
    <lineage>
        <taxon>Bacteria</taxon>
        <taxon>Pseudomonadati</taxon>
        <taxon>Spirochaetota</taxon>
        <taxon>Spirochaetia</taxon>
        <taxon>Spirochaetales</taxon>
        <taxon>Breznakiellaceae</taxon>
        <taxon>Gracilinema</taxon>
    </lineage>
</organism>
<dbReference type="OrthoDB" id="361295at2"/>
<dbReference type="RefSeq" id="WP_013968104.1">
    <property type="nucleotide sequence ID" value="NC_015732.1"/>
</dbReference>
<keyword evidence="2" id="KW-1185">Reference proteome</keyword>
<dbReference type="KEGG" id="scd:Spica_0638"/>
<evidence type="ECO:0000313" key="2">
    <source>
        <dbReference type="Proteomes" id="UP000000503"/>
    </source>
</evidence>
<reference evidence="2" key="1">
    <citation type="journal article" date="2013" name="Stand. Genomic Sci.">
        <title>Genome sequence of the thermophilic fresh-water bacterium Spirochaeta caldaria type strain (H1(T)), reclassification of Spirochaeta caldaria, Spirochaeta stenostrepta, and Spirochaeta zuelzerae in the genus Treponema as Treponema caldaria comb. nov., Treponema stenostrepta comb. nov., and Treponema zuelzerae comb. nov., and emendation of the genus Treponema.</title>
        <authorList>
            <person name="Abt B."/>
            <person name="Goker M."/>
            <person name="Scheuner C."/>
            <person name="Han C."/>
            <person name="Lu M."/>
            <person name="Misra M."/>
            <person name="Lapidus A."/>
            <person name="Nolan M."/>
            <person name="Lucas S."/>
            <person name="Hammon N."/>
            <person name="Deshpande S."/>
            <person name="Cheng J.F."/>
            <person name="Tapia R."/>
            <person name="Goodwin L.A."/>
            <person name="Pitluck S."/>
            <person name="Liolios K."/>
            <person name="Pagani I."/>
            <person name="Ivanova N."/>
            <person name="Mavromatis K."/>
            <person name="Mikhailova N."/>
            <person name="Huntemann M."/>
            <person name="Pati A."/>
            <person name="Chen A."/>
            <person name="Palaniappan K."/>
            <person name="Land M."/>
            <person name="Hauser L."/>
            <person name="Jeffries C.D."/>
            <person name="Rohde M."/>
            <person name="Spring S."/>
            <person name="Gronow S."/>
            <person name="Detter J.C."/>
            <person name="Bristow J."/>
            <person name="Eisen J.A."/>
            <person name="Markowitz V."/>
            <person name="Hugenholtz P."/>
            <person name="Kyrpides N.C."/>
            <person name="Woyke T."/>
            <person name="Klenk H.P."/>
        </authorList>
    </citation>
    <scope>NUCLEOTIDE SEQUENCE</scope>
    <source>
        <strain evidence="2">ATCC 51460 / DSM 7334 / H1</strain>
    </source>
</reference>
<dbReference type="AlphaFoldDB" id="F8F1E8"/>
<accession>F8F1E8</accession>
<proteinExistence type="predicted"/>
<dbReference type="EMBL" id="CP002868">
    <property type="protein sequence ID" value="AEJ18792.1"/>
    <property type="molecule type" value="Genomic_DNA"/>
</dbReference>
<dbReference type="HOGENOM" id="CLU_1577801_0_0_12"/>